<keyword evidence="2" id="KW-0812">Transmembrane</keyword>
<organism evidence="3 4">
    <name type="scientific">Pedobacter aquae</name>
    <dbReference type="NCBI Taxonomy" id="2605747"/>
    <lineage>
        <taxon>Bacteria</taxon>
        <taxon>Pseudomonadati</taxon>
        <taxon>Bacteroidota</taxon>
        <taxon>Sphingobacteriia</taxon>
        <taxon>Sphingobacteriales</taxon>
        <taxon>Sphingobacteriaceae</taxon>
        <taxon>Pedobacter</taxon>
    </lineage>
</organism>
<dbReference type="KEGG" id="pej:FYC62_02825"/>
<reference evidence="3 4" key="1">
    <citation type="submission" date="2019-08" db="EMBL/GenBank/DDBJ databases">
        <title>Pedobacter sp. nov., isolated from Han river, South Korea.</title>
        <authorList>
            <person name="Lee D.-H."/>
            <person name="Kim Y.-S."/>
            <person name="Hwang E.-M."/>
            <person name="Le Tran T.C."/>
            <person name="Cha C.-J."/>
        </authorList>
    </citation>
    <scope>NUCLEOTIDE SEQUENCE [LARGE SCALE GENOMIC DNA]</scope>
    <source>
        <strain evidence="3 4">CJ43</strain>
    </source>
</reference>
<gene>
    <name evidence="3" type="ORF">FYC62_02825</name>
</gene>
<evidence type="ECO:0000256" key="2">
    <source>
        <dbReference type="SAM" id="Phobius"/>
    </source>
</evidence>
<keyword evidence="4" id="KW-1185">Reference proteome</keyword>
<evidence type="ECO:0000313" key="4">
    <source>
        <dbReference type="Proteomes" id="UP000323653"/>
    </source>
</evidence>
<feature type="transmembrane region" description="Helical" evidence="2">
    <location>
        <begin position="7"/>
        <end position="28"/>
    </location>
</feature>
<dbReference type="Proteomes" id="UP000323653">
    <property type="component" value="Chromosome"/>
</dbReference>
<evidence type="ECO:0000313" key="3">
    <source>
        <dbReference type="EMBL" id="QEK50715.1"/>
    </source>
</evidence>
<dbReference type="AlphaFoldDB" id="A0A5C0VDA9"/>
<keyword evidence="2" id="KW-1133">Transmembrane helix</keyword>
<protein>
    <recommendedName>
        <fullName evidence="5">Periplasmic heavy metal sensor</fullName>
    </recommendedName>
</protein>
<dbReference type="Gene3D" id="1.20.120.1490">
    <property type="match status" value="1"/>
</dbReference>
<dbReference type="RefSeq" id="WP_149073836.1">
    <property type="nucleotide sequence ID" value="NZ_CP043329.1"/>
</dbReference>
<evidence type="ECO:0008006" key="5">
    <source>
        <dbReference type="Google" id="ProtNLM"/>
    </source>
</evidence>
<proteinExistence type="predicted"/>
<sequence length="171" mass="20350">MNRSKDNFFKIGFIFLLLMNCFVLWYLLEQSHPRKNTRATESNDRIVQELKFDAVQEKAFFELKETHMKMNKALKMENRLMRQQLFSLLKDSVVNQEESKILIDKIARNQKIFEEATFEHFSKVRRLCKPQQQQKFDKMIDGILQHLMGNKPEGRPHQGPPPPHHPPHPPQ</sequence>
<dbReference type="EMBL" id="CP043329">
    <property type="protein sequence ID" value="QEK50715.1"/>
    <property type="molecule type" value="Genomic_DNA"/>
</dbReference>
<feature type="compositionally biased region" description="Pro residues" evidence="1">
    <location>
        <begin position="158"/>
        <end position="171"/>
    </location>
</feature>
<name>A0A5C0VDA9_9SPHI</name>
<keyword evidence="2" id="KW-0472">Membrane</keyword>
<feature type="region of interest" description="Disordered" evidence="1">
    <location>
        <begin position="148"/>
        <end position="171"/>
    </location>
</feature>
<evidence type="ECO:0000256" key="1">
    <source>
        <dbReference type="SAM" id="MobiDB-lite"/>
    </source>
</evidence>
<accession>A0A5C0VDA9</accession>